<evidence type="ECO:0008006" key="3">
    <source>
        <dbReference type="Google" id="ProtNLM"/>
    </source>
</evidence>
<dbReference type="RefSeq" id="WP_168296543.1">
    <property type="nucleotide sequence ID" value="NZ_CP071607.1"/>
</dbReference>
<dbReference type="EMBL" id="JBEPMY010000007">
    <property type="protein sequence ID" value="MET3755643.1"/>
    <property type="molecule type" value="Genomic_DNA"/>
</dbReference>
<evidence type="ECO:0000313" key="1">
    <source>
        <dbReference type="EMBL" id="MET3755643.1"/>
    </source>
</evidence>
<reference evidence="1 2" key="1">
    <citation type="submission" date="2024-06" db="EMBL/GenBank/DDBJ databases">
        <title>Genomic Encyclopedia of Type Strains, Phase IV (KMG-IV): sequencing the most valuable type-strain genomes for metagenomic binning, comparative biology and taxonomic classification.</title>
        <authorList>
            <person name="Goeker M."/>
        </authorList>
    </citation>
    <scope>NUCLEOTIDE SEQUENCE [LARGE SCALE GENOMIC DNA]</scope>
    <source>
        <strain evidence="1 2">DSM 29288</strain>
    </source>
</reference>
<comment type="caution">
    <text evidence="1">The sequence shown here is derived from an EMBL/GenBank/DDBJ whole genome shotgun (WGS) entry which is preliminary data.</text>
</comment>
<name>A0ABV2MGQ7_9HYPH</name>
<gene>
    <name evidence="1" type="ORF">ABID08_003014</name>
</gene>
<evidence type="ECO:0000313" key="2">
    <source>
        <dbReference type="Proteomes" id="UP001549077"/>
    </source>
</evidence>
<proteinExistence type="predicted"/>
<accession>A0ABV2MGQ7</accession>
<organism evidence="1 2">
    <name type="scientific">Rhizobium binae</name>
    <dbReference type="NCBI Taxonomy" id="1138190"/>
    <lineage>
        <taxon>Bacteria</taxon>
        <taxon>Pseudomonadati</taxon>
        <taxon>Pseudomonadota</taxon>
        <taxon>Alphaproteobacteria</taxon>
        <taxon>Hyphomicrobiales</taxon>
        <taxon>Rhizobiaceae</taxon>
        <taxon>Rhizobium/Agrobacterium group</taxon>
        <taxon>Rhizobium</taxon>
    </lineage>
</organism>
<dbReference type="GeneID" id="91151921"/>
<protein>
    <recommendedName>
        <fullName evidence="3">Membrane-anchored protein</fullName>
    </recommendedName>
</protein>
<sequence>MLTTFAAAKKYIFRRIKYLLRNPTPPTSPTPFAGPVVVLGSAPASHKPIGLDATYRIISVNASQLALQSWGIAAPDITLMGYNEIEGTNKSAVETRRVLGGKRTGSLYVLAWRHGRERLEAGLEAFGYRCTEAHIIDRYQRIALVHKVSGHLNLELDAETKCSNGIVAVLFALYNGSKAVIISGINPHSIGHVYNSANLERKHVRTDSETLARLVRRGYPIYTADPQVAEDVGLPLWQGNGQDG</sequence>
<keyword evidence="2" id="KW-1185">Reference proteome</keyword>
<dbReference type="Proteomes" id="UP001549077">
    <property type="component" value="Unassembled WGS sequence"/>
</dbReference>